<evidence type="ECO:0000313" key="2">
    <source>
        <dbReference type="Proteomes" id="UP000242231"/>
    </source>
</evidence>
<accession>A0A2P5TK48</accession>
<protein>
    <submittedName>
        <fullName evidence="1">Uncharacterized protein</fullName>
    </submittedName>
</protein>
<evidence type="ECO:0000313" key="1">
    <source>
        <dbReference type="EMBL" id="PPL15473.1"/>
    </source>
</evidence>
<keyword evidence="2" id="KW-1185">Reference proteome</keyword>
<reference evidence="2" key="1">
    <citation type="submission" date="2016-11" db="EMBL/GenBank/DDBJ databases">
        <authorList>
            <person name="Sisinthy S."/>
            <person name="Ara S."/>
            <person name="Gundlapally S.R."/>
        </authorList>
    </citation>
    <scope>NUCLEOTIDE SEQUENCE [LARGE SCALE GENOMIC DNA]</scope>
    <source>
        <strain evidence="2">V1-41</strain>
    </source>
</reference>
<sequence>MGQTTPEWEAAEANKRAECLARYHECKRWLDTRDRDRITRWLNTLPPEYQQQCRATLNRMREQD</sequence>
<proteinExistence type="predicted"/>
<dbReference type="Proteomes" id="UP000242231">
    <property type="component" value="Unassembled WGS sequence"/>
</dbReference>
<dbReference type="OrthoDB" id="9940801at2"/>
<gene>
    <name evidence="1" type="ORF">UN63_12405</name>
</gene>
<dbReference type="AlphaFoldDB" id="A0A2P5TK48"/>
<comment type="caution">
    <text evidence="1">The sequence shown here is derived from an EMBL/GenBank/DDBJ whole genome shotgun (WGS) entry which is preliminary data.</text>
</comment>
<dbReference type="EMBL" id="MPZM01000031">
    <property type="protein sequence ID" value="PPL15473.1"/>
    <property type="molecule type" value="Genomic_DNA"/>
</dbReference>
<dbReference type="RefSeq" id="WP_104487064.1">
    <property type="nucleotide sequence ID" value="NZ_BMYB01000002.1"/>
</dbReference>
<organism evidence="1 2">
    <name type="scientific">Oceanisphaera arctica</name>
    <dbReference type="NCBI Taxonomy" id="641510"/>
    <lineage>
        <taxon>Bacteria</taxon>
        <taxon>Pseudomonadati</taxon>
        <taxon>Pseudomonadota</taxon>
        <taxon>Gammaproteobacteria</taxon>
        <taxon>Aeromonadales</taxon>
        <taxon>Aeromonadaceae</taxon>
        <taxon>Oceanisphaera</taxon>
    </lineage>
</organism>
<name>A0A2P5TK48_9GAMM</name>